<accession>A0A1G2KXN3</accession>
<evidence type="ECO:0000313" key="3">
    <source>
        <dbReference type="EMBL" id="OHA04213.1"/>
    </source>
</evidence>
<dbReference type="Gene3D" id="3.20.20.80">
    <property type="entry name" value="Glycosidases"/>
    <property type="match status" value="1"/>
</dbReference>
<feature type="domain" description="DUF4015" evidence="2">
    <location>
        <begin position="75"/>
        <end position="352"/>
    </location>
</feature>
<name>A0A1G2KXN3_9BACT</name>
<comment type="caution">
    <text evidence="3">The sequence shown here is derived from an EMBL/GenBank/DDBJ whole genome shotgun (WGS) entry which is preliminary data.</text>
</comment>
<proteinExistence type="predicted"/>
<sequence>MSGMREFLRGFGIVFLAGAGVVGGFLFFPAHLFSGFLNSVGPAIIGLGGGETVPKEKTPAELIAEARERSSKIKGLYMTADVANDPGAGATRLRKNIIRIAEETEVNGIVIDVKEVCGVDYDEKRTRELLAELKQKNIWSIARITVFKDASQVAAHPDWYLARNAPHVVGGECVRKRHLAAKPAGTPAPAVGAALWQDRRGGYWMDPASLDVRNYILDISKRMIDVGFDELQFDYIRFPSDGDVENAMYPVWDSNTPRHEVLKSFFAFLHDNLKQYKPEIMLSVDLFGYVAAQREDLTIGQRLDDIGHLFDYVSFMVYPSHYYSGFSYAADPANNLPAVHYSVAEARMHPDVVVGRSLIAARDYLNVINNPQTIDANDRRSFARLRGAEVASSSSSNYATADVATSAGDSARNQPSIAGARIRPWLEDFFHEDDKAAGRPYGAEKVRMQIDAAEAAEDAGWLLWNAANLYSEGALKKE</sequence>
<keyword evidence="1" id="KW-0812">Transmembrane</keyword>
<keyword evidence="1" id="KW-0472">Membrane</keyword>
<reference evidence="3 4" key="1">
    <citation type="journal article" date="2016" name="Nat. Commun.">
        <title>Thousands of microbial genomes shed light on interconnected biogeochemical processes in an aquifer system.</title>
        <authorList>
            <person name="Anantharaman K."/>
            <person name="Brown C.T."/>
            <person name="Hug L.A."/>
            <person name="Sharon I."/>
            <person name="Castelle C.J."/>
            <person name="Probst A.J."/>
            <person name="Thomas B.C."/>
            <person name="Singh A."/>
            <person name="Wilkins M.J."/>
            <person name="Karaoz U."/>
            <person name="Brodie E.L."/>
            <person name="Williams K.H."/>
            <person name="Hubbard S.S."/>
            <person name="Banfield J.F."/>
        </authorList>
    </citation>
    <scope>NUCLEOTIDE SEQUENCE [LARGE SCALE GENOMIC DNA]</scope>
</reference>
<keyword evidence="1" id="KW-1133">Transmembrane helix</keyword>
<organism evidence="3 4">
    <name type="scientific">Candidatus Sungbacteria bacterium RIFCSPHIGHO2_02_FULL_53_17</name>
    <dbReference type="NCBI Taxonomy" id="1802275"/>
    <lineage>
        <taxon>Bacteria</taxon>
        <taxon>Candidatus Sungiibacteriota</taxon>
    </lineage>
</organism>
<dbReference type="EMBL" id="MHQN01000001">
    <property type="protein sequence ID" value="OHA04213.1"/>
    <property type="molecule type" value="Genomic_DNA"/>
</dbReference>
<evidence type="ECO:0000256" key="1">
    <source>
        <dbReference type="SAM" id="Phobius"/>
    </source>
</evidence>
<evidence type="ECO:0000313" key="4">
    <source>
        <dbReference type="Proteomes" id="UP000177177"/>
    </source>
</evidence>
<feature type="transmembrane region" description="Helical" evidence="1">
    <location>
        <begin position="7"/>
        <end position="28"/>
    </location>
</feature>
<dbReference type="InterPro" id="IPR025275">
    <property type="entry name" value="DUF4015"/>
</dbReference>
<dbReference type="Pfam" id="PF13200">
    <property type="entry name" value="DUF4015"/>
    <property type="match status" value="2"/>
</dbReference>
<evidence type="ECO:0000259" key="2">
    <source>
        <dbReference type="Pfam" id="PF13200"/>
    </source>
</evidence>
<dbReference type="InterPro" id="IPR017853">
    <property type="entry name" value="GH"/>
</dbReference>
<dbReference type="SUPFAM" id="SSF51445">
    <property type="entry name" value="(Trans)glycosidases"/>
    <property type="match status" value="1"/>
</dbReference>
<gene>
    <name evidence="3" type="ORF">A3C92_00465</name>
</gene>
<dbReference type="Proteomes" id="UP000177177">
    <property type="component" value="Unassembled WGS sequence"/>
</dbReference>
<protein>
    <recommendedName>
        <fullName evidence="2">DUF4015 domain-containing protein</fullName>
    </recommendedName>
</protein>
<dbReference type="AlphaFoldDB" id="A0A1G2KXN3"/>
<feature type="domain" description="DUF4015" evidence="2">
    <location>
        <begin position="398"/>
        <end position="470"/>
    </location>
</feature>